<dbReference type="InterPro" id="IPR042185">
    <property type="entry name" value="Serpin_sf_2"/>
</dbReference>
<dbReference type="PANTHER" id="PTHR11461:SF211">
    <property type="entry name" value="GH10112P-RELATED"/>
    <property type="match status" value="1"/>
</dbReference>
<dbReference type="InterPro" id="IPR023795">
    <property type="entry name" value="Serpin_CS"/>
</dbReference>
<keyword evidence="6" id="KW-0722">Serine protease inhibitor</keyword>
<dbReference type="SUPFAM" id="SSF56574">
    <property type="entry name" value="Serpins"/>
    <property type="match status" value="1"/>
</dbReference>
<evidence type="ECO:0000256" key="4">
    <source>
        <dbReference type="ARBA" id="ARBA00022690"/>
    </source>
</evidence>
<dbReference type="Gene3D" id="2.30.39.10">
    <property type="entry name" value="Alpha-1-antitrypsin, domain 1"/>
    <property type="match status" value="1"/>
</dbReference>
<dbReference type="Proteomes" id="UP000821866">
    <property type="component" value="Unassembled WGS sequence"/>
</dbReference>
<evidence type="ECO:0000256" key="1">
    <source>
        <dbReference type="ARBA" id="ARBA00004613"/>
    </source>
</evidence>
<keyword evidence="3" id="KW-0964">Secreted</keyword>
<dbReference type="InterPro" id="IPR042178">
    <property type="entry name" value="Serpin_sf_1"/>
</dbReference>
<keyword evidence="4" id="KW-0646">Protease inhibitor</keyword>
<keyword evidence="7" id="KW-0325">Glycoprotein</keyword>
<accession>A0A9J6DRJ9</accession>
<dbReference type="InterPro" id="IPR000215">
    <property type="entry name" value="Serpin_fam"/>
</dbReference>
<keyword evidence="5" id="KW-0732">Signal</keyword>
<dbReference type="InterPro" id="IPR023796">
    <property type="entry name" value="Serpin_dom"/>
</dbReference>
<protein>
    <recommendedName>
        <fullName evidence="9">Serpin domain-containing protein</fullName>
    </recommendedName>
</protein>
<dbReference type="Pfam" id="PF00079">
    <property type="entry name" value="Serpin"/>
    <property type="match status" value="1"/>
</dbReference>
<dbReference type="VEuPathDB" id="VectorBase:LOC119169498"/>
<dbReference type="FunFam" id="3.30.497.10:FF:000031">
    <property type="entry name" value="Putative salivary serpin"/>
    <property type="match status" value="1"/>
</dbReference>
<evidence type="ECO:0000256" key="7">
    <source>
        <dbReference type="ARBA" id="ARBA00023180"/>
    </source>
</evidence>
<feature type="domain" description="Serpin" evidence="9">
    <location>
        <begin position="59"/>
        <end position="424"/>
    </location>
</feature>
<sequence length="424" mass="46416">MRSPQLGLKRGDSETRDYRRSYTLAMVAKFLFLASALAVAHCETDDSTLLARAHNQFAINLLKELATENPSSNVFFSPTSIAAAFGMAYLGARGGSESELNSVFGHTDVGLTDRSRLLTAYKNLLELSDSPNVTLDVANMVLAQDRFPISDSYKQQLREIFDADLRSANFVEDGPRVAAEVNAWVREKTRGKISGILPEGQSLDIVLFILNAVYFKGTWVTKFDVHRTINKPFINLGTTEVSKPAMHLRARFPYARVEPLHASALEIPYEGDRFTMVVLLPDNATGLAAVRNGLSLAALEDVGSRLSFRDVILQLPKFDMSLSYGLVPAMKAIGLNSVFGGSADFSGISEAVPLVISDVLHKAAVEVNEEGTIATAVTGLGFVPLSAHYNPPPPIEFTVDHPFIFYIRDRSTNRVLFIGEVNTL</sequence>
<evidence type="ECO:0000313" key="10">
    <source>
        <dbReference type="EMBL" id="KAH8024799.1"/>
    </source>
</evidence>
<proteinExistence type="inferred from homology"/>
<dbReference type="GO" id="GO:0004867">
    <property type="term" value="F:serine-type endopeptidase inhibitor activity"/>
    <property type="evidence" value="ECO:0007669"/>
    <property type="project" value="UniProtKB-KW"/>
</dbReference>
<comment type="caution">
    <text evidence="10">The sequence shown here is derived from an EMBL/GenBank/DDBJ whole genome shotgun (WGS) entry which is preliminary data.</text>
</comment>
<dbReference type="SMART" id="SM00093">
    <property type="entry name" value="SERPIN"/>
    <property type="match status" value="1"/>
</dbReference>
<dbReference type="InterPro" id="IPR036186">
    <property type="entry name" value="Serpin_sf"/>
</dbReference>
<dbReference type="PANTHER" id="PTHR11461">
    <property type="entry name" value="SERINE PROTEASE INHIBITOR, SERPIN"/>
    <property type="match status" value="1"/>
</dbReference>
<evidence type="ECO:0000256" key="8">
    <source>
        <dbReference type="RuleBase" id="RU000411"/>
    </source>
</evidence>
<evidence type="ECO:0000256" key="6">
    <source>
        <dbReference type="ARBA" id="ARBA00022900"/>
    </source>
</evidence>
<reference evidence="10" key="1">
    <citation type="journal article" date="2020" name="Cell">
        <title>Large-Scale Comparative Analyses of Tick Genomes Elucidate Their Genetic Diversity and Vector Capacities.</title>
        <authorList>
            <consortium name="Tick Genome and Microbiome Consortium (TIGMIC)"/>
            <person name="Jia N."/>
            <person name="Wang J."/>
            <person name="Shi W."/>
            <person name="Du L."/>
            <person name="Sun Y."/>
            <person name="Zhan W."/>
            <person name="Jiang J.F."/>
            <person name="Wang Q."/>
            <person name="Zhang B."/>
            <person name="Ji P."/>
            <person name="Bell-Sakyi L."/>
            <person name="Cui X.M."/>
            <person name="Yuan T.T."/>
            <person name="Jiang B.G."/>
            <person name="Yang W.F."/>
            <person name="Lam T.T."/>
            <person name="Chang Q.C."/>
            <person name="Ding S.J."/>
            <person name="Wang X.J."/>
            <person name="Zhu J.G."/>
            <person name="Ruan X.D."/>
            <person name="Zhao L."/>
            <person name="Wei J.T."/>
            <person name="Ye R.Z."/>
            <person name="Que T.C."/>
            <person name="Du C.H."/>
            <person name="Zhou Y.H."/>
            <person name="Cheng J.X."/>
            <person name="Dai P.F."/>
            <person name="Guo W.B."/>
            <person name="Han X.H."/>
            <person name="Huang E.J."/>
            <person name="Li L.F."/>
            <person name="Wei W."/>
            <person name="Gao Y.C."/>
            <person name="Liu J.Z."/>
            <person name="Shao H.Z."/>
            <person name="Wang X."/>
            <person name="Wang C.C."/>
            <person name="Yang T.C."/>
            <person name="Huo Q.B."/>
            <person name="Li W."/>
            <person name="Chen H.Y."/>
            <person name="Chen S.E."/>
            <person name="Zhou L.G."/>
            <person name="Ni X.B."/>
            <person name="Tian J.H."/>
            <person name="Sheng Y."/>
            <person name="Liu T."/>
            <person name="Pan Y.S."/>
            <person name="Xia L.Y."/>
            <person name="Li J."/>
            <person name="Zhao F."/>
            <person name="Cao W.C."/>
        </authorList>
    </citation>
    <scope>NUCLEOTIDE SEQUENCE</scope>
    <source>
        <strain evidence="10">Rmic-2018</strain>
    </source>
</reference>
<comment type="subcellular location">
    <subcellularLocation>
        <location evidence="1">Secreted</location>
    </subcellularLocation>
</comment>
<reference evidence="10" key="2">
    <citation type="submission" date="2021-09" db="EMBL/GenBank/DDBJ databases">
        <authorList>
            <person name="Jia N."/>
            <person name="Wang J."/>
            <person name="Shi W."/>
            <person name="Du L."/>
            <person name="Sun Y."/>
            <person name="Zhan W."/>
            <person name="Jiang J."/>
            <person name="Wang Q."/>
            <person name="Zhang B."/>
            <person name="Ji P."/>
            <person name="Sakyi L.B."/>
            <person name="Cui X."/>
            <person name="Yuan T."/>
            <person name="Jiang B."/>
            <person name="Yang W."/>
            <person name="Lam T.T.-Y."/>
            <person name="Chang Q."/>
            <person name="Ding S."/>
            <person name="Wang X."/>
            <person name="Zhu J."/>
            <person name="Ruan X."/>
            <person name="Zhao L."/>
            <person name="Wei J."/>
            <person name="Que T."/>
            <person name="Du C."/>
            <person name="Cheng J."/>
            <person name="Dai P."/>
            <person name="Han X."/>
            <person name="Huang E."/>
            <person name="Gao Y."/>
            <person name="Liu J."/>
            <person name="Shao H."/>
            <person name="Ye R."/>
            <person name="Li L."/>
            <person name="Wei W."/>
            <person name="Wang X."/>
            <person name="Wang C."/>
            <person name="Huo Q."/>
            <person name="Li W."/>
            <person name="Guo W."/>
            <person name="Chen H."/>
            <person name="Chen S."/>
            <person name="Zhou L."/>
            <person name="Zhou L."/>
            <person name="Ni X."/>
            <person name="Tian J."/>
            <person name="Zhou Y."/>
            <person name="Sheng Y."/>
            <person name="Liu T."/>
            <person name="Pan Y."/>
            <person name="Xia L."/>
            <person name="Li J."/>
            <person name="Zhao F."/>
            <person name="Cao W."/>
        </authorList>
    </citation>
    <scope>NUCLEOTIDE SEQUENCE</scope>
    <source>
        <strain evidence="10">Rmic-2018</strain>
        <tissue evidence="10">Larvae</tissue>
    </source>
</reference>
<gene>
    <name evidence="10" type="ORF">HPB51_001213</name>
</gene>
<dbReference type="CDD" id="cd19577">
    <property type="entry name" value="serpinJ_IRS-2-like"/>
    <property type="match status" value="1"/>
</dbReference>
<comment type="similarity">
    <text evidence="2 8">Belongs to the serpin family.</text>
</comment>
<dbReference type="Gene3D" id="3.30.497.10">
    <property type="entry name" value="Antithrombin, subunit I, domain 2"/>
    <property type="match status" value="1"/>
</dbReference>
<dbReference type="PROSITE" id="PS00284">
    <property type="entry name" value="SERPIN"/>
    <property type="match status" value="1"/>
</dbReference>
<dbReference type="GO" id="GO:0005615">
    <property type="term" value="C:extracellular space"/>
    <property type="evidence" value="ECO:0007669"/>
    <property type="project" value="InterPro"/>
</dbReference>
<evidence type="ECO:0000256" key="2">
    <source>
        <dbReference type="ARBA" id="ARBA00009500"/>
    </source>
</evidence>
<dbReference type="AlphaFoldDB" id="A0A9J6DRJ9"/>
<evidence type="ECO:0000259" key="9">
    <source>
        <dbReference type="SMART" id="SM00093"/>
    </source>
</evidence>
<evidence type="ECO:0000256" key="5">
    <source>
        <dbReference type="ARBA" id="ARBA00022729"/>
    </source>
</evidence>
<dbReference type="EMBL" id="JABSTU010000007">
    <property type="protein sequence ID" value="KAH8024799.1"/>
    <property type="molecule type" value="Genomic_DNA"/>
</dbReference>
<name>A0A9J6DRJ9_RHIMP</name>
<keyword evidence="11" id="KW-1185">Reference proteome</keyword>
<organism evidence="10 11">
    <name type="scientific">Rhipicephalus microplus</name>
    <name type="common">Cattle tick</name>
    <name type="synonym">Boophilus microplus</name>
    <dbReference type="NCBI Taxonomy" id="6941"/>
    <lineage>
        <taxon>Eukaryota</taxon>
        <taxon>Metazoa</taxon>
        <taxon>Ecdysozoa</taxon>
        <taxon>Arthropoda</taxon>
        <taxon>Chelicerata</taxon>
        <taxon>Arachnida</taxon>
        <taxon>Acari</taxon>
        <taxon>Parasitiformes</taxon>
        <taxon>Ixodida</taxon>
        <taxon>Ixodoidea</taxon>
        <taxon>Ixodidae</taxon>
        <taxon>Rhipicephalinae</taxon>
        <taxon>Rhipicephalus</taxon>
        <taxon>Boophilus</taxon>
    </lineage>
</organism>
<evidence type="ECO:0000313" key="11">
    <source>
        <dbReference type="Proteomes" id="UP000821866"/>
    </source>
</evidence>
<evidence type="ECO:0000256" key="3">
    <source>
        <dbReference type="ARBA" id="ARBA00022525"/>
    </source>
</evidence>